<feature type="non-terminal residue" evidence="1">
    <location>
        <position position="255"/>
    </location>
</feature>
<keyword evidence="2" id="KW-1185">Reference proteome</keyword>
<evidence type="ECO:0000313" key="1">
    <source>
        <dbReference type="EMBL" id="MCI4389543.1"/>
    </source>
</evidence>
<organism evidence="1 2">
    <name type="scientific">Pangasianodon gigas</name>
    <name type="common">Mekong giant catfish</name>
    <name type="synonym">Pangasius gigas</name>
    <dbReference type="NCBI Taxonomy" id="30993"/>
    <lineage>
        <taxon>Eukaryota</taxon>
        <taxon>Metazoa</taxon>
        <taxon>Chordata</taxon>
        <taxon>Craniata</taxon>
        <taxon>Vertebrata</taxon>
        <taxon>Euteleostomi</taxon>
        <taxon>Actinopterygii</taxon>
        <taxon>Neopterygii</taxon>
        <taxon>Teleostei</taxon>
        <taxon>Ostariophysi</taxon>
        <taxon>Siluriformes</taxon>
        <taxon>Pangasiidae</taxon>
        <taxon>Pangasianodon</taxon>
    </lineage>
</organism>
<comment type="caution">
    <text evidence="1">The sequence shown here is derived from an EMBL/GenBank/DDBJ whole genome shotgun (WGS) entry which is preliminary data.</text>
</comment>
<evidence type="ECO:0000313" key="2">
    <source>
        <dbReference type="Proteomes" id="UP000829447"/>
    </source>
</evidence>
<name>A0ACC5XDV7_PANGG</name>
<gene>
    <name evidence="1" type="ORF">PGIGA_G00099310</name>
</gene>
<accession>A0ACC5XDV7</accession>
<reference evidence="1 2" key="1">
    <citation type="journal article" date="2022" name="bioRxiv">
        <title>An ancient truncated duplication of the anti-Mullerian hormone receptor type 2 gene is a potential conserved master sex determinant in the Pangasiidae catfish family.</title>
        <authorList>
            <person name="Wen M."/>
            <person name="Pan Q."/>
            <person name="Jouanno E."/>
            <person name="Montfort J."/>
            <person name="Zahm M."/>
            <person name="Cabau C."/>
            <person name="Klopp C."/>
            <person name="Iampietro C."/>
            <person name="Roques C."/>
            <person name="Bouchez O."/>
            <person name="Castinel A."/>
            <person name="Donnadieu C."/>
            <person name="Parrinello H."/>
            <person name="Poncet C."/>
            <person name="Belmonte E."/>
            <person name="Gautier V."/>
            <person name="Avarre J.-C."/>
            <person name="Dugue R."/>
            <person name="Gustiano R."/>
            <person name="Ha T.T.T."/>
            <person name="Campet M."/>
            <person name="Sriphairoj K."/>
            <person name="Ribolli J."/>
            <person name="de Almeida F.L."/>
            <person name="Desvignes T."/>
            <person name="Postlethwait J.H."/>
            <person name="Bucao C.F."/>
            <person name="Robinson-Rechavi M."/>
            <person name="Bobe J."/>
            <person name="Herpin A."/>
            <person name="Guiguen Y."/>
        </authorList>
    </citation>
    <scope>NUCLEOTIDE SEQUENCE [LARGE SCALE GENOMIC DNA]</scope>
    <source>
        <strain evidence="1">YG-Dec2019</strain>
    </source>
</reference>
<dbReference type="EMBL" id="CM040472">
    <property type="protein sequence ID" value="MCI4389543.1"/>
    <property type="molecule type" value="Genomic_DNA"/>
</dbReference>
<sequence>MALVLYLKSVSELPGKGDRLAKVSFRGLSFYSRVLENCEDEARFEEAFRWPIASKVDGNEMLEIHIYNYSKVFTNRLIGTFRMVLQKVVEEGHLEVSDTLTDDNNTSVLTSISIEIRYQPMDGSVRVWSDGEFLDVPDDRDGMFQFETVSLLSVHSQSSGTSPGRSTHSLPTLRKAGKGVFSAMKLGKVRSSKDNHKKDDPAILETEDLDHKGIKRDPDSISLASITAVTTNVSNKRSKPDIKMEPVAGRPVDYQ</sequence>
<proteinExistence type="predicted"/>
<protein>
    <submittedName>
        <fullName evidence="1">Uncharacterized protein</fullName>
    </submittedName>
</protein>
<dbReference type="Proteomes" id="UP000829447">
    <property type="component" value="Linkage Group LG19"/>
</dbReference>